<dbReference type="Proteomes" id="UP000580250">
    <property type="component" value="Unassembled WGS sequence"/>
</dbReference>
<dbReference type="OrthoDB" id="5866690at2759"/>
<dbReference type="AlphaFoldDB" id="A0A6V7V9X7"/>
<accession>A0A6V7V9X7</accession>
<dbReference type="EMBL" id="CAJEWN010000187">
    <property type="protein sequence ID" value="CAD2171612.1"/>
    <property type="molecule type" value="Genomic_DNA"/>
</dbReference>
<protein>
    <recommendedName>
        <fullName evidence="1">Fungal lipase-type domain-containing protein</fullName>
    </recommendedName>
</protein>
<name>A0A6V7V9X7_MELEN</name>
<dbReference type="InterPro" id="IPR002921">
    <property type="entry name" value="Fungal_lipase-type"/>
</dbReference>
<dbReference type="Gene3D" id="3.40.50.1820">
    <property type="entry name" value="alpha/beta hydrolase"/>
    <property type="match status" value="1"/>
</dbReference>
<sequence>MVVEVEEVLVLEEAVPKNAYTDIFARNFIFPLAAAAYGSQQNIKKCLTRIFRKPQFIKSWVVNCRGLFYVEAGHCSAFVAVDFIEKAIVLAYRGTDTKWQLAHEAISLLFEDKVPSVFGYGNVAFYFDDIFNQLDSLNVTEVIYNLIRIYPNYDLWITGHSLGGALAALAAAKLVHINAIPQERIKLMTFGQPRTGDSGFAYEMEKELSFYNYRVVRGKDVIVHVPHEDYAHYSTEIFYDNDMKEASQWKYCYGGDKNMSCSKKYDFEMPTYPLCISTKLFIPAKFN</sequence>
<dbReference type="PANTHER" id="PTHR45908">
    <property type="entry name" value="PROTEIN CBG11750-RELATED"/>
    <property type="match status" value="1"/>
</dbReference>
<comment type="caution">
    <text evidence="2">The sequence shown here is derived from an EMBL/GenBank/DDBJ whole genome shotgun (WGS) entry which is preliminary data.</text>
</comment>
<evidence type="ECO:0000313" key="2">
    <source>
        <dbReference type="EMBL" id="CAD2171612.1"/>
    </source>
</evidence>
<evidence type="ECO:0000259" key="1">
    <source>
        <dbReference type="Pfam" id="PF01764"/>
    </source>
</evidence>
<proteinExistence type="predicted"/>
<dbReference type="Pfam" id="PF01764">
    <property type="entry name" value="Lipase_3"/>
    <property type="match status" value="1"/>
</dbReference>
<dbReference type="CDD" id="cd00519">
    <property type="entry name" value="Lipase_3"/>
    <property type="match status" value="1"/>
</dbReference>
<evidence type="ECO:0000313" key="3">
    <source>
        <dbReference type="Proteomes" id="UP000580250"/>
    </source>
</evidence>
<dbReference type="GO" id="GO:0006629">
    <property type="term" value="P:lipid metabolic process"/>
    <property type="evidence" value="ECO:0007669"/>
    <property type="project" value="InterPro"/>
</dbReference>
<dbReference type="SUPFAM" id="SSF53474">
    <property type="entry name" value="alpha/beta-Hydrolases"/>
    <property type="match status" value="1"/>
</dbReference>
<reference evidence="2 3" key="1">
    <citation type="submission" date="2020-08" db="EMBL/GenBank/DDBJ databases">
        <authorList>
            <person name="Koutsovoulos G."/>
            <person name="Danchin GJ E."/>
        </authorList>
    </citation>
    <scope>NUCLEOTIDE SEQUENCE [LARGE SCALE GENOMIC DNA]</scope>
</reference>
<gene>
    <name evidence="2" type="ORF">MENT_LOCUS23115</name>
</gene>
<feature type="domain" description="Fungal lipase-type" evidence="1">
    <location>
        <begin position="89"/>
        <end position="228"/>
    </location>
</feature>
<organism evidence="2 3">
    <name type="scientific">Meloidogyne enterolobii</name>
    <name type="common">Root-knot nematode worm</name>
    <name type="synonym">Meloidogyne mayaguensis</name>
    <dbReference type="NCBI Taxonomy" id="390850"/>
    <lineage>
        <taxon>Eukaryota</taxon>
        <taxon>Metazoa</taxon>
        <taxon>Ecdysozoa</taxon>
        <taxon>Nematoda</taxon>
        <taxon>Chromadorea</taxon>
        <taxon>Rhabditida</taxon>
        <taxon>Tylenchina</taxon>
        <taxon>Tylenchomorpha</taxon>
        <taxon>Tylenchoidea</taxon>
        <taxon>Meloidogynidae</taxon>
        <taxon>Meloidogyninae</taxon>
        <taxon>Meloidogyne</taxon>
    </lineage>
</organism>
<dbReference type="InterPro" id="IPR029058">
    <property type="entry name" value="AB_hydrolase_fold"/>
</dbReference>